<dbReference type="Pfam" id="PF03710">
    <property type="entry name" value="GlnE"/>
    <property type="match status" value="2"/>
</dbReference>
<keyword evidence="1 6" id="KW-0808">Transferase</keyword>
<evidence type="ECO:0000313" key="6">
    <source>
        <dbReference type="EMBL" id="MBU3077131.1"/>
    </source>
</evidence>
<dbReference type="InterPro" id="IPR023057">
    <property type="entry name" value="GlnE"/>
</dbReference>
<proteinExistence type="predicted"/>
<evidence type="ECO:0000259" key="5">
    <source>
        <dbReference type="Pfam" id="PF08335"/>
    </source>
</evidence>
<reference evidence="6 7" key="1">
    <citation type="submission" date="2021-06" db="EMBL/GenBank/DDBJ databases">
        <title>Sphingomonas sp. XMGL2, whole genome shotgun sequencing project.</title>
        <authorList>
            <person name="Zhao G."/>
            <person name="Shen L."/>
        </authorList>
    </citation>
    <scope>NUCLEOTIDE SEQUENCE [LARGE SCALE GENOMIC DNA]</scope>
    <source>
        <strain evidence="6 7">XMGL2</strain>
    </source>
</reference>
<dbReference type="EMBL" id="JAHKRT010000002">
    <property type="protein sequence ID" value="MBU3077131.1"/>
    <property type="molecule type" value="Genomic_DNA"/>
</dbReference>
<dbReference type="NCBIfam" id="NF010706">
    <property type="entry name" value="PRK14108.1"/>
    <property type="match status" value="1"/>
</dbReference>
<evidence type="ECO:0000256" key="2">
    <source>
        <dbReference type="ARBA" id="ARBA00022741"/>
    </source>
</evidence>
<evidence type="ECO:0000256" key="3">
    <source>
        <dbReference type="ARBA" id="ARBA00022840"/>
    </source>
</evidence>
<feature type="domain" description="PII-uridylyltransferase/Glutamine-synthetase adenylyltransferase" evidence="5">
    <location>
        <begin position="259"/>
        <end position="377"/>
    </location>
</feature>
<dbReference type="GO" id="GO:0047388">
    <property type="term" value="F:[glutamine synthetase]-adenylyl-L-tyrosine phosphorylase activity"/>
    <property type="evidence" value="ECO:0007669"/>
    <property type="project" value="UniProtKB-EC"/>
</dbReference>
<organism evidence="6 7">
    <name type="scientific">Sphingomonas quercus</name>
    <dbReference type="NCBI Taxonomy" id="2842451"/>
    <lineage>
        <taxon>Bacteria</taxon>
        <taxon>Pseudomonadati</taxon>
        <taxon>Pseudomonadota</taxon>
        <taxon>Alphaproteobacteria</taxon>
        <taxon>Sphingomonadales</taxon>
        <taxon>Sphingomonadaceae</taxon>
        <taxon>Sphingomonas</taxon>
    </lineage>
</organism>
<keyword evidence="7" id="KW-1185">Reference proteome</keyword>
<keyword evidence="3" id="KW-0067">ATP-binding</keyword>
<dbReference type="NCBIfam" id="NF008292">
    <property type="entry name" value="PRK11072.1"/>
    <property type="match status" value="1"/>
</dbReference>
<keyword evidence="2" id="KW-0547">Nucleotide-binding</keyword>
<dbReference type="InterPro" id="IPR005190">
    <property type="entry name" value="GlnE_rpt_dom"/>
</dbReference>
<dbReference type="PANTHER" id="PTHR30621:SF0">
    <property type="entry name" value="BIFUNCTIONAL GLUTAMINE SYNTHETASE ADENYLYLTRANSFERASE_ADENYLYL-REMOVING ENZYME"/>
    <property type="match status" value="1"/>
</dbReference>
<feature type="domain" description="Glutamate-ammonia ligase adenylyltransferase repeated" evidence="4">
    <location>
        <begin position="7"/>
        <end position="233"/>
    </location>
</feature>
<dbReference type="PANTHER" id="PTHR30621">
    <property type="entry name" value="GLUTAMINE SYNTHETASE ADENYLYLTRANSFERASE"/>
    <property type="match status" value="1"/>
</dbReference>
<dbReference type="Proteomes" id="UP000776276">
    <property type="component" value="Unassembled WGS sequence"/>
</dbReference>
<keyword evidence="6" id="KW-0548">Nucleotidyltransferase</keyword>
<feature type="domain" description="Glutamate-ammonia ligase adenylyltransferase repeated" evidence="4">
    <location>
        <begin position="503"/>
        <end position="740"/>
    </location>
</feature>
<comment type="caution">
    <text evidence="6">The sequence shown here is derived from an EMBL/GenBank/DDBJ whole genome shotgun (WGS) entry which is preliminary data.</text>
</comment>
<dbReference type="EC" id="2.7.7.89" evidence="6"/>
<feature type="domain" description="PII-uridylyltransferase/Glutamine-synthetase adenylyltransferase" evidence="5">
    <location>
        <begin position="777"/>
        <end position="884"/>
    </location>
</feature>
<evidence type="ECO:0000259" key="4">
    <source>
        <dbReference type="Pfam" id="PF03710"/>
    </source>
</evidence>
<evidence type="ECO:0000313" key="7">
    <source>
        <dbReference type="Proteomes" id="UP000776276"/>
    </source>
</evidence>
<name>A0ABS6BFR3_9SPHN</name>
<dbReference type="RefSeq" id="WP_216320808.1">
    <property type="nucleotide sequence ID" value="NZ_JAHKRT010000002.1"/>
</dbReference>
<gene>
    <name evidence="6" type="ORF">KOF26_04560</name>
</gene>
<protein>
    <submittedName>
        <fullName evidence="6">Bifunctional [glutamine synthetase] adenylyltransferase/[glutamine synthetase]-adenylyl-L-tyrosine phosphorylase</fullName>
        <ecNumber evidence="6">2.7.7.89</ecNumber>
    </submittedName>
</protein>
<accession>A0ABS6BFR3</accession>
<evidence type="ECO:0000256" key="1">
    <source>
        <dbReference type="ARBA" id="ARBA00022679"/>
    </source>
</evidence>
<dbReference type="InterPro" id="IPR013546">
    <property type="entry name" value="PII_UdlTrfase/GS_AdlTrfase"/>
</dbReference>
<dbReference type="Pfam" id="PF08335">
    <property type="entry name" value="GlnD_UR_UTase"/>
    <property type="match status" value="2"/>
</dbReference>
<dbReference type="CDD" id="cd05401">
    <property type="entry name" value="NT_GlnE_GlnD_like"/>
    <property type="match status" value="2"/>
</dbReference>
<sequence length="892" mass="94231">MTSLTQAIARAEAHAPFLRGLIARRPEIVEALAADGLDAALALAATLAAGDEPPGRALRREKQGVALALALADLAGMAPFETVVRHLSDFADRALDRAIRTAIAERTPDAEPLGFAALALGKHGSRELNYSSDIDPILIFDPATLPRRTREEPGEAAARIARRVVELMQARDADGYVFRIDLRLRPAPEATPPALPVSAAISYYESSALPWERAAFIRARAAAGDRALGEGFLAEIRPFVWRRALDYGAIREIRGLSARIRDHYAQGQKLGPGFDLKRGRGGIREVEFFAQIHQLIYGGRDPTLRHPATLDALAALAGAGRIDAGDAGALAEAYRLFRTIEHRLQMVDDRQTHSLPLDRAALDNVARLHGLDDGDALVGMLAPAVARVGLVYDGLEPDDAPAGLPRAPEAMEAALARAGFADPAAARARIEHLRAGALPSLRSAAAQEALEGLLPGLVAAFGRGADPGHALNRFDDLVARLPSAVNLFRLLAARPQLAALVGDILSLAPALAEALGRRPALLDGLIDATALQPAGSTEEIAAGLSAGETGEDYQALLDRVRAAVGERRFALGAQLVAGTADPLEVAAGHSRLAEAAIAVLVAATVAEFERAHGRVPGGELLILALGRLGGGALTHASDLDLVYLFTGDHLAESDGPRPLGATHYFNRLAQRVTGALTVATAAGPLYQVDTRLRPSGKDGLLAVTIDSFARYQREQAWTWEHMALTRARPVFGSAAARAALQAVIDEVLGRPRDREALLADAIKMRDDIARHKPPAGPFDVKLADGGLVDLEFAVHVTQLSHRAGLSPRLGEAIADLGGQGLLPAALGPAHDLLTRLLVTLRLVSPDSTEPAPATHALLARACGMVDWAHLLAAYADARQSVSAAWAAVKGEE</sequence>